<dbReference type="Proteomes" id="UP001143856">
    <property type="component" value="Unassembled WGS sequence"/>
</dbReference>
<sequence length="343" mass="39518">MWQNQQTLHTAQHNSSMLVRIVEKQQHMADIQNELKSCLDQLSENISNERREKEELKRLLKQQSAQLALQAVHYHTYVFPATQYGQLPEPTREDILKLLDTPAFHIDDIEHIKQTRELIPNEDRARAERLLSAREFRSRIVAPSSRELLIHGDFAGTRPVSGLSWLCCSLLQALQQTGRLHGMTFFCGRHLDATDQHAGGRGMIRSLLLQLLGQQQSYNLPTQGIEWKLIQTGDIQSLCLLFEAILRQFPPDSVVFCIVDGIKYYERDQYLQEMSEVLRFLLDLTQDGRLQCVFKILVTSPSPTTVVRHAFDQDWIISMVSLPRNTDKSSSSRVYRHLEENLG</sequence>
<proteinExistence type="predicted"/>
<name>A0ACC1NRX6_9PEZI</name>
<dbReference type="EMBL" id="JAPDGR010001604">
    <property type="protein sequence ID" value="KAJ2981093.1"/>
    <property type="molecule type" value="Genomic_DNA"/>
</dbReference>
<evidence type="ECO:0000313" key="1">
    <source>
        <dbReference type="EMBL" id="KAJ2981093.1"/>
    </source>
</evidence>
<accession>A0ACC1NRX6</accession>
<keyword evidence="2" id="KW-1185">Reference proteome</keyword>
<evidence type="ECO:0000313" key="2">
    <source>
        <dbReference type="Proteomes" id="UP001143856"/>
    </source>
</evidence>
<comment type="caution">
    <text evidence="1">The sequence shown here is derived from an EMBL/GenBank/DDBJ whole genome shotgun (WGS) entry which is preliminary data.</text>
</comment>
<protein>
    <submittedName>
        <fullName evidence="1">Uncharacterized protein</fullName>
    </submittedName>
</protein>
<gene>
    <name evidence="1" type="ORF">NUW58_g6778</name>
</gene>
<organism evidence="1 2">
    <name type="scientific">Xylaria curta</name>
    <dbReference type="NCBI Taxonomy" id="42375"/>
    <lineage>
        <taxon>Eukaryota</taxon>
        <taxon>Fungi</taxon>
        <taxon>Dikarya</taxon>
        <taxon>Ascomycota</taxon>
        <taxon>Pezizomycotina</taxon>
        <taxon>Sordariomycetes</taxon>
        <taxon>Xylariomycetidae</taxon>
        <taxon>Xylariales</taxon>
        <taxon>Xylariaceae</taxon>
        <taxon>Xylaria</taxon>
    </lineage>
</organism>
<reference evidence="1" key="1">
    <citation type="submission" date="2022-10" db="EMBL/GenBank/DDBJ databases">
        <title>Genome Sequence of Xylaria curta.</title>
        <authorList>
            <person name="Buettner E."/>
        </authorList>
    </citation>
    <scope>NUCLEOTIDE SEQUENCE</scope>
    <source>
        <strain evidence="1">Babe10</strain>
    </source>
</reference>